<evidence type="ECO:0000313" key="1">
    <source>
        <dbReference type="EMBL" id="PKV81213.1"/>
    </source>
</evidence>
<dbReference type="EMBL" id="PJMW01000002">
    <property type="protein sequence ID" value="PKV81213.1"/>
    <property type="molecule type" value="Genomic_DNA"/>
</dbReference>
<name>A0A2N3VHW8_9NOCA</name>
<evidence type="ECO:0000313" key="2">
    <source>
        <dbReference type="Proteomes" id="UP000233766"/>
    </source>
</evidence>
<comment type="caution">
    <text evidence="1">The sequence shown here is derived from an EMBL/GenBank/DDBJ whole genome shotgun (WGS) entry which is preliminary data.</text>
</comment>
<reference evidence="1 2" key="1">
    <citation type="submission" date="2017-12" db="EMBL/GenBank/DDBJ databases">
        <title>Sequencing the genomes of 1000 Actinobacteria strains.</title>
        <authorList>
            <person name="Klenk H.-P."/>
        </authorList>
    </citation>
    <scope>NUCLEOTIDE SEQUENCE [LARGE SCALE GENOMIC DNA]</scope>
    <source>
        <strain evidence="1 2">DSM 44489</strain>
    </source>
</reference>
<accession>A0A2N3VHW8</accession>
<dbReference type="AlphaFoldDB" id="A0A2N3VHW8"/>
<protein>
    <submittedName>
        <fullName evidence="1">Uncharacterized protein</fullName>
    </submittedName>
</protein>
<gene>
    <name evidence="1" type="ORF">ATK86_5676</name>
</gene>
<dbReference type="Proteomes" id="UP000233766">
    <property type="component" value="Unassembled WGS sequence"/>
</dbReference>
<proteinExistence type="predicted"/>
<organism evidence="1 2">
    <name type="scientific">Nocardia fluminea</name>
    <dbReference type="NCBI Taxonomy" id="134984"/>
    <lineage>
        <taxon>Bacteria</taxon>
        <taxon>Bacillati</taxon>
        <taxon>Actinomycetota</taxon>
        <taxon>Actinomycetes</taxon>
        <taxon>Mycobacteriales</taxon>
        <taxon>Nocardiaceae</taxon>
        <taxon>Nocardia</taxon>
    </lineage>
</organism>
<sequence>MFHPGVMGDNVERIMDQLRYEMDRPVKTAIIGFYRVSDSSTESTVFTALFPARVPARRGGHAVGSAGIRSLLI</sequence>
<keyword evidence="2" id="KW-1185">Reference proteome</keyword>